<dbReference type="GO" id="GO:0003723">
    <property type="term" value="F:RNA binding"/>
    <property type="evidence" value="ECO:0007669"/>
    <property type="project" value="InterPro"/>
</dbReference>
<dbReference type="NCBIfam" id="TIGR00756">
    <property type="entry name" value="PPR"/>
    <property type="match status" value="1"/>
</dbReference>
<feature type="repeat" description="PPR" evidence="2">
    <location>
        <begin position="202"/>
        <end position="236"/>
    </location>
</feature>
<evidence type="ECO:0000256" key="2">
    <source>
        <dbReference type="PROSITE-ProRule" id="PRU00708"/>
    </source>
</evidence>
<dbReference type="PROSITE" id="PS51375">
    <property type="entry name" value="PPR"/>
    <property type="match status" value="1"/>
</dbReference>
<dbReference type="EMBL" id="JAEACU010000005">
    <property type="protein sequence ID" value="KAH7529482.1"/>
    <property type="molecule type" value="Genomic_DNA"/>
</dbReference>
<dbReference type="Proteomes" id="UP000813462">
    <property type="component" value="Unassembled WGS sequence"/>
</dbReference>
<evidence type="ECO:0000313" key="3">
    <source>
        <dbReference type="EMBL" id="KAH7529482.1"/>
    </source>
</evidence>
<dbReference type="AlphaFoldDB" id="A0A978VGJ3"/>
<proteinExistence type="predicted"/>
<dbReference type="PANTHER" id="PTHR47926">
    <property type="entry name" value="PENTATRICOPEPTIDE REPEAT-CONTAINING PROTEIN"/>
    <property type="match status" value="1"/>
</dbReference>
<evidence type="ECO:0000256" key="1">
    <source>
        <dbReference type="ARBA" id="ARBA00022737"/>
    </source>
</evidence>
<comment type="caution">
    <text evidence="3">The sequence shown here is derived from an EMBL/GenBank/DDBJ whole genome shotgun (WGS) entry which is preliminary data.</text>
</comment>
<dbReference type="GO" id="GO:0009451">
    <property type="term" value="P:RNA modification"/>
    <property type="evidence" value="ECO:0007669"/>
    <property type="project" value="InterPro"/>
</dbReference>
<sequence length="470" mass="53186">MKSLLCSISASKNTIRVLEKKLLLRDILEMRFSTICCSSSQRLCNWNLRIKELSACGKWQQVLSHFHEMKVAGVQLTDPYVFTCILKACKNLSFSGCGKSMHGELIKKGLEWYTSNGNSVMDFYMKYGYPEAALGVLIEACRALGVKREGLKLQTHYEALSLFYSMAIDGIEADEVSLVNILQTCNLIDLARKLFGGMKRKDVISWSTMITGFTHCGILDEAIAVFLEMRQAQETPYLITIINILEACFRFRQLKISKWAHAIAIRRLLAAEVHLCVLSACSHGGLVEEGLSFFKSMVQDYDIKAKLEHYSCIVYMFGRAGKLNAARDFIKKMPEGFKADEKAWGALLSSCRSYKNSKLDAEAAAHGLELGPLNSTGYLLARVYMLQKVGERKRHEVELSHGFMEENKSIDMIVIEQSPNLPSRRHLLRVLQMDILVFLKLLILLQEPLLNNEKQKVKELGDKPTDIFVK</sequence>
<dbReference type="PANTHER" id="PTHR47926:SF452">
    <property type="entry name" value="PENTATRICOPEPTIDE REPEAT-CONTAINING PROTEIN"/>
    <property type="match status" value="1"/>
</dbReference>
<organism evidence="3 4">
    <name type="scientific">Ziziphus jujuba var. spinosa</name>
    <dbReference type="NCBI Taxonomy" id="714518"/>
    <lineage>
        <taxon>Eukaryota</taxon>
        <taxon>Viridiplantae</taxon>
        <taxon>Streptophyta</taxon>
        <taxon>Embryophyta</taxon>
        <taxon>Tracheophyta</taxon>
        <taxon>Spermatophyta</taxon>
        <taxon>Magnoliopsida</taxon>
        <taxon>eudicotyledons</taxon>
        <taxon>Gunneridae</taxon>
        <taxon>Pentapetalae</taxon>
        <taxon>rosids</taxon>
        <taxon>fabids</taxon>
        <taxon>Rosales</taxon>
        <taxon>Rhamnaceae</taxon>
        <taxon>Paliureae</taxon>
        <taxon>Ziziphus</taxon>
    </lineage>
</organism>
<name>A0A978VGJ3_ZIZJJ</name>
<dbReference type="Gene3D" id="1.25.40.10">
    <property type="entry name" value="Tetratricopeptide repeat domain"/>
    <property type="match status" value="3"/>
</dbReference>
<keyword evidence="1" id="KW-0677">Repeat</keyword>
<dbReference type="InterPro" id="IPR002885">
    <property type="entry name" value="PPR_rpt"/>
</dbReference>
<gene>
    <name evidence="3" type="ORF">FEM48_Zijuj05G0188600</name>
</gene>
<dbReference type="InterPro" id="IPR046960">
    <property type="entry name" value="PPR_At4g14850-like_plant"/>
</dbReference>
<dbReference type="Pfam" id="PF01535">
    <property type="entry name" value="PPR"/>
    <property type="match status" value="4"/>
</dbReference>
<evidence type="ECO:0000313" key="4">
    <source>
        <dbReference type="Proteomes" id="UP000813462"/>
    </source>
</evidence>
<reference evidence="3" key="1">
    <citation type="journal article" date="2021" name="Front. Plant Sci.">
        <title>Chromosome-Scale Genome Assembly for Chinese Sour Jujube and Insights Into Its Genome Evolution and Domestication Signature.</title>
        <authorList>
            <person name="Shen L.-Y."/>
            <person name="Luo H."/>
            <person name="Wang X.-L."/>
            <person name="Wang X.-M."/>
            <person name="Qiu X.-J."/>
            <person name="Liu H."/>
            <person name="Zhou S.-S."/>
            <person name="Jia K.-H."/>
            <person name="Nie S."/>
            <person name="Bao Y.-T."/>
            <person name="Zhang R.-G."/>
            <person name="Yun Q.-Z."/>
            <person name="Chai Y.-H."/>
            <person name="Lu J.-Y."/>
            <person name="Li Y."/>
            <person name="Zhao S.-W."/>
            <person name="Mao J.-F."/>
            <person name="Jia S.-G."/>
            <person name="Mao Y.-M."/>
        </authorList>
    </citation>
    <scope>NUCLEOTIDE SEQUENCE</scope>
    <source>
        <strain evidence="3">AT0</strain>
        <tissue evidence="3">Leaf</tissue>
    </source>
</reference>
<accession>A0A978VGJ3</accession>
<protein>
    <submittedName>
        <fullName evidence="3">Uncharacterized protein</fullName>
    </submittedName>
</protein>
<dbReference type="InterPro" id="IPR011990">
    <property type="entry name" value="TPR-like_helical_dom_sf"/>
</dbReference>